<keyword evidence="4" id="KW-1185">Reference proteome</keyword>
<dbReference type="Proteomes" id="UP000800039">
    <property type="component" value="Unassembled WGS sequence"/>
</dbReference>
<keyword evidence="2" id="KW-0812">Transmembrane</keyword>
<keyword evidence="2" id="KW-1133">Transmembrane helix</keyword>
<name>A0A9P4L584_9PLEO</name>
<keyword evidence="2" id="KW-0472">Membrane</keyword>
<feature type="transmembrane region" description="Helical" evidence="2">
    <location>
        <begin position="54"/>
        <end position="74"/>
    </location>
</feature>
<evidence type="ECO:0000256" key="1">
    <source>
        <dbReference type="SAM" id="MobiDB-lite"/>
    </source>
</evidence>
<evidence type="ECO:0000313" key="3">
    <source>
        <dbReference type="EMBL" id="KAF1841718.1"/>
    </source>
</evidence>
<evidence type="ECO:0000313" key="4">
    <source>
        <dbReference type="Proteomes" id="UP000800039"/>
    </source>
</evidence>
<evidence type="ECO:0000256" key="2">
    <source>
        <dbReference type="SAM" id="Phobius"/>
    </source>
</evidence>
<reference evidence="3" key="1">
    <citation type="submission" date="2020-01" db="EMBL/GenBank/DDBJ databases">
        <authorList>
            <consortium name="DOE Joint Genome Institute"/>
            <person name="Haridas S."/>
            <person name="Albert R."/>
            <person name="Binder M."/>
            <person name="Bloem J."/>
            <person name="Labutti K."/>
            <person name="Salamov A."/>
            <person name="Andreopoulos B."/>
            <person name="Baker S.E."/>
            <person name="Barry K."/>
            <person name="Bills G."/>
            <person name="Bluhm B.H."/>
            <person name="Cannon C."/>
            <person name="Castanera R."/>
            <person name="Culley D.E."/>
            <person name="Daum C."/>
            <person name="Ezra D."/>
            <person name="Gonzalez J.B."/>
            <person name="Henrissat B."/>
            <person name="Kuo A."/>
            <person name="Liang C."/>
            <person name="Lipzen A."/>
            <person name="Lutzoni F."/>
            <person name="Magnuson J."/>
            <person name="Mondo S."/>
            <person name="Nolan M."/>
            <person name="Ohm R."/>
            <person name="Pangilinan J."/>
            <person name="Park H.-J."/>
            <person name="Ramirez L."/>
            <person name="Alfaro M."/>
            <person name="Sun H."/>
            <person name="Tritt A."/>
            <person name="Yoshinaga Y."/>
            <person name="Zwiers L.-H."/>
            <person name="Turgeon B.G."/>
            <person name="Goodwin S.B."/>
            <person name="Spatafora J.W."/>
            <person name="Crous P.W."/>
            <person name="Grigoriev I.V."/>
        </authorList>
    </citation>
    <scope>NUCLEOTIDE SEQUENCE</scope>
    <source>
        <strain evidence="3">CBS 394.84</strain>
    </source>
</reference>
<comment type="caution">
    <text evidence="3">The sequence shown here is derived from an EMBL/GenBank/DDBJ whole genome shotgun (WGS) entry which is preliminary data.</text>
</comment>
<gene>
    <name evidence="3" type="ORF">K460DRAFT_369726</name>
</gene>
<dbReference type="EMBL" id="ML976618">
    <property type="protein sequence ID" value="KAF1841718.1"/>
    <property type="molecule type" value="Genomic_DNA"/>
</dbReference>
<sequence>MDGGQGLLSVPDPLAAPDSEALRAPQPELRDEQEGPLKIIIQFILLHVAQQLPVYSAFSTLSFLFFASYLLHYLQHSPVSFGRVHERHSHTILSAAQTA</sequence>
<accession>A0A9P4L584</accession>
<dbReference type="RefSeq" id="XP_040784281.1">
    <property type="nucleotide sequence ID" value="XM_040934010.1"/>
</dbReference>
<feature type="region of interest" description="Disordered" evidence="1">
    <location>
        <begin position="1"/>
        <end position="30"/>
    </location>
</feature>
<organism evidence="3 4">
    <name type="scientific">Cucurbitaria berberidis CBS 394.84</name>
    <dbReference type="NCBI Taxonomy" id="1168544"/>
    <lineage>
        <taxon>Eukaryota</taxon>
        <taxon>Fungi</taxon>
        <taxon>Dikarya</taxon>
        <taxon>Ascomycota</taxon>
        <taxon>Pezizomycotina</taxon>
        <taxon>Dothideomycetes</taxon>
        <taxon>Pleosporomycetidae</taxon>
        <taxon>Pleosporales</taxon>
        <taxon>Pleosporineae</taxon>
        <taxon>Cucurbitariaceae</taxon>
        <taxon>Cucurbitaria</taxon>
    </lineage>
</organism>
<protein>
    <submittedName>
        <fullName evidence="3">Uncharacterized protein</fullName>
    </submittedName>
</protein>
<dbReference type="AlphaFoldDB" id="A0A9P4L584"/>
<dbReference type="GeneID" id="63851261"/>
<proteinExistence type="predicted"/>